<dbReference type="GO" id="GO:0055085">
    <property type="term" value="P:transmembrane transport"/>
    <property type="evidence" value="ECO:0007669"/>
    <property type="project" value="InterPro"/>
</dbReference>
<keyword evidence="11" id="KW-1185">Reference proteome</keyword>
<dbReference type="Pfam" id="PF00324">
    <property type="entry name" value="AA_permease"/>
    <property type="match status" value="1"/>
</dbReference>
<evidence type="ECO:0000256" key="3">
    <source>
        <dbReference type="ARBA" id="ARBA00022475"/>
    </source>
</evidence>
<dbReference type="GO" id="GO:0005886">
    <property type="term" value="C:plasma membrane"/>
    <property type="evidence" value="ECO:0007669"/>
    <property type="project" value="UniProtKB-SubCell"/>
</dbReference>
<organism evidence="10 11">
    <name type="scientific">Megasphaera cerevisiae DSM 20462</name>
    <dbReference type="NCBI Taxonomy" id="1122219"/>
    <lineage>
        <taxon>Bacteria</taxon>
        <taxon>Bacillati</taxon>
        <taxon>Bacillota</taxon>
        <taxon>Negativicutes</taxon>
        <taxon>Veillonellales</taxon>
        <taxon>Veillonellaceae</taxon>
        <taxon>Megasphaera</taxon>
    </lineage>
</organism>
<comment type="subcellular location">
    <subcellularLocation>
        <location evidence="1">Cell membrane</location>
        <topology evidence="1">Multi-pass membrane protein</topology>
    </subcellularLocation>
</comment>
<dbReference type="OrthoDB" id="9780162at2"/>
<feature type="transmembrane region" description="Helical" evidence="8">
    <location>
        <begin position="103"/>
        <end position="124"/>
    </location>
</feature>
<feature type="transmembrane region" description="Helical" evidence="8">
    <location>
        <begin position="203"/>
        <end position="225"/>
    </location>
</feature>
<keyword evidence="3" id="KW-1003">Cell membrane</keyword>
<evidence type="ECO:0000256" key="6">
    <source>
        <dbReference type="ARBA" id="ARBA00022989"/>
    </source>
</evidence>
<dbReference type="PATRIC" id="fig|1122219.3.peg.559"/>
<dbReference type="AlphaFoldDB" id="A0A0J6WWE6"/>
<gene>
    <name evidence="10" type="ORF">AB840_05750</name>
</gene>
<feature type="transmembrane region" description="Helical" evidence="8">
    <location>
        <begin position="285"/>
        <end position="305"/>
    </location>
</feature>
<feature type="domain" description="Amino acid permease/ SLC12A" evidence="9">
    <location>
        <begin position="22"/>
        <end position="433"/>
    </location>
</feature>
<evidence type="ECO:0000256" key="2">
    <source>
        <dbReference type="ARBA" id="ARBA00022448"/>
    </source>
</evidence>
<evidence type="ECO:0000259" key="9">
    <source>
        <dbReference type="Pfam" id="PF00324"/>
    </source>
</evidence>
<dbReference type="Gene3D" id="1.20.1740.10">
    <property type="entry name" value="Amino acid/polyamine transporter I"/>
    <property type="match status" value="1"/>
</dbReference>
<dbReference type="PANTHER" id="PTHR43495">
    <property type="entry name" value="GABA PERMEASE"/>
    <property type="match status" value="1"/>
</dbReference>
<feature type="transmembrane region" description="Helical" evidence="8">
    <location>
        <begin position="246"/>
        <end position="265"/>
    </location>
</feature>
<keyword evidence="5" id="KW-0029">Amino-acid transport</keyword>
<dbReference type="PANTHER" id="PTHR43495:SF6">
    <property type="entry name" value="THREONINE_SERINE TRANSPORTER YBXG-RELATED"/>
    <property type="match status" value="1"/>
</dbReference>
<evidence type="ECO:0000256" key="8">
    <source>
        <dbReference type="SAM" id="Phobius"/>
    </source>
</evidence>
<dbReference type="PROSITE" id="PS00218">
    <property type="entry name" value="AMINO_ACID_PERMEASE_1"/>
    <property type="match status" value="1"/>
</dbReference>
<evidence type="ECO:0000256" key="7">
    <source>
        <dbReference type="ARBA" id="ARBA00023136"/>
    </source>
</evidence>
<feature type="transmembrane region" description="Helical" evidence="8">
    <location>
        <begin position="164"/>
        <end position="183"/>
    </location>
</feature>
<keyword evidence="2" id="KW-0813">Transport</keyword>
<dbReference type="PIRSF" id="PIRSF006060">
    <property type="entry name" value="AA_transporter"/>
    <property type="match status" value="1"/>
</dbReference>
<reference evidence="10 11" key="1">
    <citation type="submission" date="2015-06" db="EMBL/GenBank/DDBJ databases">
        <title>Draft genome sequence of beer spoilage bacterium Megasphaera cerevisiae type strain 20462.</title>
        <authorList>
            <person name="Kutumbaka K."/>
            <person name="Pasmowitz J."/>
            <person name="Mategko J."/>
            <person name="Reyes D."/>
            <person name="Friedrich A."/>
            <person name="Han S."/>
            <person name="Martens-Habbena W."/>
            <person name="Neal-McKinney J."/>
            <person name="Janagama H.K."/>
            <person name="Nadala C."/>
            <person name="Samadpour M."/>
        </authorList>
    </citation>
    <scope>NUCLEOTIDE SEQUENCE [LARGE SCALE GENOMIC DNA]</scope>
    <source>
        <strain evidence="10 11">DSM 20462</strain>
    </source>
</reference>
<feature type="transmembrane region" description="Helical" evidence="8">
    <location>
        <begin position="130"/>
        <end position="152"/>
    </location>
</feature>
<name>A0A0J6WWE6_9FIRM</name>
<dbReference type="Proteomes" id="UP000036503">
    <property type="component" value="Unassembled WGS sequence"/>
</dbReference>
<accession>A0A0J6WWE6</accession>
<feature type="transmembrane region" description="Helical" evidence="8">
    <location>
        <begin position="434"/>
        <end position="453"/>
    </location>
</feature>
<evidence type="ECO:0000256" key="1">
    <source>
        <dbReference type="ARBA" id="ARBA00004651"/>
    </source>
</evidence>
<dbReference type="RefSeq" id="WP_048513876.1">
    <property type="nucleotide sequence ID" value="NZ_FUXD01000015.1"/>
</dbReference>
<keyword evidence="6 8" id="KW-1133">Transmembrane helix</keyword>
<dbReference type="FunFam" id="1.20.1740.10:FF:000001">
    <property type="entry name" value="Amino acid permease"/>
    <property type="match status" value="1"/>
</dbReference>
<comment type="caution">
    <text evidence="10">The sequence shown here is derived from an EMBL/GenBank/DDBJ whole genome shotgun (WGS) entry which is preliminary data.</text>
</comment>
<feature type="transmembrane region" description="Helical" evidence="8">
    <location>
        <begin position="366"/>
        <end position="386"/>
    </location>
</feature>
<dbReference type="GO" id="GO:0006865">
    <property type="term" value="P:amino acid transport"/>
    <property type="evidence" value="ECO:0007669"/>
    <property type="project" value="UniProtKB-KW"/>
</dbReference>
<evidence type="ECO:0000313" key="11">
    <source>
        <dbReference type="Proteomes" id="UP000036503"/>
    </source>
</evidence>
<keyword evidence="7 8" id="KW-0472">Membrane</keyword>
<feature type="transmembrane region" description="Helical" evidence="8">
    <location>
        <begin position="337"/>
        <end position="360"/>
    </location>
</feature>
<protein>
    <submittedName>
        <fullName evidence="10">Amino acid permease</fullName>
    </submittedName>
</protein>
<proteinExistence type="predicted"/>
<dbReference type="FunCoup" id="A0A0J6WWE6">
    <property type="interactions" value="12"/>
</dbReference>
<feature type="transmembrane region" description="Helical" evidence="8">
    <location>
        <begin position="23"/>
        <end position="41"/>
    </location>
</feature>
<dbReference type="EMBL" id="LEKT01000013">
    <property type="protein sequence ID" value="KMO86919.1"/>
    <property type="molecule type" value="Genomic_DNA"/>
</dbReference>
<dbReference type="InterPro" id="IPR004841">
    <property type="entry name" value="AA-permease/SLC12A_dom"/>
</dbReference>
<feature type="transmembrane region" description="Helical" evidence="8">
    <location>
        <begin position="407"/>
        <end position="428"/>
    </location>
</feature>
<dbReference type="InterPro" id="IPR004840">
    <property type="entry name" value="Amino_acid_permease_CS"/>
</dbReference>
<feature type="transmembrane region" description="Helical" evidence="8">
    <location>
        <begin position="47"/>
        <end position="66"/>
    </location>
</feature>
<evidence type="ECO:0000256" key="4">
    <source>
        <dbReference type="ARBA" id="ARBA00022692"/>
    </source>
</evidence>
<evidence type="ECO:0000256" key="5">
    <source>
        <dbReference type="ARBA" id="ARBA00022970"/>
    </source>
</evidence>
<keyword evidence="4 8" id="KW-0812">Transmembrane</keyword>
<dbReference type="InParanoid" id="A0A0J6WWE6"/>
<evidence type="ECO:0000313" key="10">
    <source>
        <dbReference type="EMBL" id="KMO86919.1"/>
    </source>
</evidence>
<sequence length="471" mass="51575">MNSKNHPQIVQETLQRDLKERHIQLMALGSCIGVGLFLGSASSIEKAGPAVLLAYLFIGIITYIVIRAMGEVTVEYPVSGSFCAHAYQFISPLAGFIAGWNYWYLWIVSCMAEITAVGVYVHMWLPDWPQWITCLLALAIMTGTNLISVAMYGEFEFWFAMIKVFTICILIVSGCGMIFFGLGNGGAAVGLANLTAHGGFMPYGLQGVFGTLLMVMYAFTGMEVIGVTAGEAKNPSRTLASAINKCLVRILLFYVLSLAVIMTIYPWNQLGTQGSPFVMVFDKLGITGAANIINVVVITAALSACNTGIYSASRMLYNQALQQTAPNIFSKVNTKKIPYIGVLISAACMTIGVILNYLLPAAVFEIVTSATAFGCLITWILILISQMKFRKSLTPEEQQRIIYKMPFYPYSNYIALGFFVVIFASACLHENTRFGVLATAVWLVFLTGIYYGAGLNKKAGSVIYKRYQVKK</sequence>